<dbReference type="Proteomes" id="UP000034601">
    <property type="component" value="Unassembled WGS sequence"/>
</dbReference>
<organism evidence="1 2">
    <name type="scientific">Candidatus Daviesbacteria bacterium GW2011_GWA2_40_9</name>
    <dbReference type="NCBI Taxonomy" id="1618424"/>
    <lineage>
        <taxon>Bacteria</taxon>
        <taxon>Candidatus Daviesiibacteriota</taxon>
    </lineage>
</organism>
<reference evidence="1 2" key="1">
    <citation type="journal article" date="2015" name="Nature">
        <title>rRNA introns, odd ribosomes, and small enigmatic genomes across a large radiation of phyla.</title>
        <authorList>
            <person name="Brown C.T."/>
            <person name="Hug L.A."/>
            <person name="Thomas B.C."/>
            <person name="Sharon I."/>
            <person name="Castelle C.J."/>
            <person name="Singh A."/>
            <person name="Wilkins M.J."/>
            <person name="Williams K.H."/>
            <person name="Banfield J.F."/>
        </authorList>
    </citation>
    <scope>NUCLEOTIDE SEQUENCE [LARGE SCALE GENOMIC DNA]</scope>
</reference>
<dbReference type="Gene3D" id="3.30.530.20">
    <property type="match status" value="1"/>
</dbReference>
<dbReference type="SUPFAM" id="SSF55961">
    <property type="entry name" value="Bet v1-like"/>
    <property type="match status" value="1"/>
</dbReference>
<dbReference type="InterPro" id="IPR023393">
    <property type="entry name" value="START-like_dom_sf"/>
</dbReference>
<dbReference type="AlphaFoldDB" id="A0A0G0U3L1"/>
<name>A0A0G0U3L1_9BACT</name>
<protein>
    <recommendedName>
        <fullName evidence="3">Activator of Hsp90 ATPase 1 family protein</fullName>
    </recommendedName>
</protein>
<evidence type="ECO:0000313" key="2">
    <source>
        <dbReference type="Proteomes" id="UP000034601"/>
    </source>
</evidence>
<gene>
    <name evidence="1" type="ORF">UU29_C0003G0041</name>
</gene>
<proteinExistence type="predicted"/>
<evidence type="ECO:0008006" key="3">
    <source>
        <dbReference type="Google" id="ProtNLM"/>
    </source>
</evidence>
<accession>A0A0G0U3L1</accession>
<sequence>MKDKRLTIQIDKPVSEIISFVLNPKNTPLWIGSLVKEETSEWPVKVGSIYRNQSQNGTWNEYTLTELKNNSFTMVQKDGNYHVKYTLTPISDNSTNFEYYEWMENGELQEPFTTDILEKLKQVIEEK</sequence>
<dbReference type="EMBL" id="LCAB01000003">
    <property type="protein sequence ID" value="KKR83639.1"/>
    <property type="molecule type" value="Genomic_DNA"/>
</dbReference>
<comment type="caution">
    <text evidence="1">The sequence shown here is derived from an EMBL/GenBank/DDBJ whole genome shotgun (WGS) entry which is preliminary data.</text>
</comment>
<evidence type="ECO:0000313" key="1">
    <source>
        <dbReference type="EMBL" id="KKR83639.1"/>
    </source>
</evidence>